<sequence length="104" mass="11490">MNFQHINTQRFCYGLALLLFTCLLTIKQDIKPISFKHQLDASVSTLSIESSAEENGQDDLFLSVINTFGNAAIISSLSENPPPYLVSWTKKSYVTPLTRAPPAA</sequence>
<proteinExistence type="predicted"/>
<keyword evidence="2" id="KW-1185">Reference proteome</keyword>
<accession>A0A4U0ZN05</accession>
<protein>
    <submittedName>
        <fullName evidence="1">Uncharacterized protein</fullName>
    </submittedName>
</protein>
<name>A0A4U0ZN05_9ALTE</name>
<gene>
    <name evidence="1" type="ORF">E5672_01255</name>
</gene>
<dbReference type="EMBL" id="SWCO01000001">
    <property type="protein sequence ID" value="TKB04749.1"/>
    <property type="molecule type" value="Genomic_DNA"/>
</dbReference>
<dbReference type="OrthoDB" id="6334717at2"/>
<evidence type="ECO:0000313" key="2">
    <source>
        <dbReference type="Proteomes" id="UP000305471"/>
    </source>
</evidence>
<dbReference type="RefSeq" id="WP_136780574.1">
    <property type="nucleotide sequence ID" value="NZ_SWCO01000001.1"/>
</dbReference>
<organism evidence="1 2">
    <name type="scientific">Alteromonas portus</name>
    <dbReference type="NCBI Taxonomy" id="2565549"/>
    <lineage>
        <taxon>Bacteria</taxon>
        <taxon>Pseudomonadati</taxon>
        <taxon>Pseudomonadota</taxon>
        <taxon>Gammaproteobacteria</taxon>
        <taxon>Alteromonadales</taxon>
        <taxon>Alteromonadaceae</taxon>
        <taxon>Alteromonas/Salinimonas group</taxon>
        <taxon>Alteromonas</taxon>
    </lineage>
</organism>
<dbReference type="Proteomes" id="UP000305471">
    <property type="component" value="Unassembled WGS sequence"/>
</dbReference>
<dbReference type="AlphaFoldDB" id="A0A4U0ZN05"/>
<reference evidence="1 2" key="1">
    <citation type="submission" date="2019-04" db="EMBL/GenBank/DDBJ databases">
        <title>Alteromonas portus sp. nov., an alginate lyase-excreting marine bacterium.</title>
        <authorList>
            <person name="Huang H."/>
            <person name="Mo K."/>
            <person name="Bao S."/>
        </authorList>
    </citation>
    <scope>NUCLEOTIDE SEQUENCE [LARGE SCALE GENOMIC DNA]</scope>
    <source>
        <strain evidence="1 2">HB161718</strain>
    </source>
</reference>
<comment type="caution">
    <text evidence="1">The sequence shown here is derived from an EMBL/GenBank/DDBJ whole genome shotgun (WGS) entry which is preliminary data.</text>
</comment>
<evidence type="ECO:0000313" key="1">
    <source>
        <dbReference type="EMBL" id="TKB04749.1"/>
    </source>
</evidence>